<comment type="similarity">
    <text evidence="7">Belongs to the binding-protein-dependent transport system permease family.</text>
</comment>
<dbReference type="Proteomes" id="UP000037392">
    <property type="component" value="Unassembled WGS sequence"/>
</dbReference>
<keyword evidence="6 7" id="KW-0472">Membrane</keyword>
<feature type="transmembrane region" description="Helical" evidence="7">
    <location>
        <begin position="7"/>
        <end position="29"/>
    </location>
</feature>
<dbReference type="SUPFAM" id="SSF161098">
    <property type="entry name" value="MetI-like"/>
    <property type="match status" value="1"/>
</dbReference>
<dbReference type="Pfam" id="PF00528">
    <property type="entry name" value="BPD_transp_1"/>
    <property type="match status" value="1"/>
</dbReference>
<keyword evidence="3" id="KW-1003">Cell membrane</keyword>
<feature type="domain" description="ABC transmembrane type-1" evidence="8">
    <location>
        <begin position="82"/>
        <end position="268"/>
    </location>
</feature>
<evidence type="ECO:0000256" key="5">
    <source>
        <dbReference type="ARBA" id="ARBA00022989"/>
    </source>
</evidence>
<dbReference type="GO" id="GO:0055085">
    <property type="term" value="P:transmembrane transport"/>
    <property type="evidence" value="ECO:0007669"/>
    <property type="project" value="InterPro"/>
</dbReference>
<evidence type="ECO:0000256" key="1">
    <source>
        <dbReference type="ARBA" id="ARBA00004651"/>
    </source>
</evidence>
<feature type="transmembrane region" description="Helical" evidence="7">
    <location>
        <begin position="193"/>
        <end position="214"/>
    </location>
</feature>
<evidence type="ECO:0000256" key="4">
    <source>
        <dbReference type="ARBA" id="ARBA00022692"/>
    </source>
</evidence>
<protein>
    <recommendedName>
        <fullName evidence="8">ABC transmembrane type-1 domain-containing protein</fullName>
    </recommendedName>
</protein>
<dbReference type="GO" id="GO:0005886">
    <property type="term" value="C:plasma membrane"/>
    <property type="evidence" value="ECO:0007669"/>
    <property type="project" value="UniProtKB-SubCell"/>
</dbReference>
<accession>A0A0J9BWG5</accession>
<evidence type="ECO:0000256" key="3">
    <source>
        <dbReference type="ARBA" id="ARBA00022475"/>
    </source>
</evidence>
<comment type="caution">
    <text evidence="9">The sequence shown here is derived from an EMBL/GenBank/DDBJ whole genome shotgun (WGS) entry which is preliminary data.</text>
</comment>
<dbReference type="Gene3D" id="1.10.3720.10">
    <property type="entry name" value="MetI-like"/>
    <property type="match status" value="1"/>
</dbReference>
<feature type="transmembrane region" description="Helical" evidence="7">
    <location>
        <begin position="247"/>
        <end position="266"/>
    </location>
</feature>
<keyword evidence="5 7" id="KW-1133">Transmembrane helix</keyword>
<comment type="subcellular location">
    <subcellularLocation>
        <location evidence="1 7">Cell membrane</location>
        <topology evidence="1 7">Multi-pass membrane protein</topology>
    </subcellularLocation>
</comment>
<evidence type="ECO:0000313" key="9">
    <source>
        <dbReference type="EMBL" id="KMW16481.1"/>
    </source>
</evidence>
<dbReference type="PROSITE" id="PS50928">
    <property type="entry name" value="ABC_TM1"/>
    <property type="match status" value="1"/>
</dbReference>
<dbReference type="InterPro" id="IPR000515">
    <property type="entry name" value="MetI-like"/>
</dbReference>
<feature type="transmembrane region" description="Helical" evidence="7">
    <location>
        <begin position="119"/>
        <end position="141"/>
    </location>
</feature>
<feature type="transmembrane region" description="Helical" evidence="7">
    <location>
        <begin position="153"/>
        <end position="172"/>
    </location>
</feature>
<name>A0A0J9BWG5_9FIRM</name>
<sequence>MREDMKKWLLGVPLVLIAVFIWMPLWMLISGSFMGGAELSENLAPVLKGRGGTAVWPVIARYPTLAAYVELLLDTPQFFTVFWNSCRQVFPIILGHVLLGAPAAWAFAKFHFRGKKILYTLYIVLMLMPFQVTMVSSYLILNKMGLIDTAWAVILPGAASTLPVFIMTRFFMDIPAAVMEAAAVDGASSFQTFLRFGLPLGAPGILSAVVLGFLEYWNAIEASQAFLKNQALWPLSLYMPNITADNAGVSLIASLITLMPPLLIFLSGQKYLEQGIISSGMKD</sequence>
<dbReference type="PATRIC" id="fig|742734.4.peg.4267"/>
<feature type="transmembrane region" description="Helical" evidence="7">
    <location>
        <begin position="89"/>
        <end position="107"/>
    </location>
</feature>
<gene>
    <name evidence="9" type="ORF">HMPREF9470_03981</name>
</gene>
<dbReference type="InterPro" id="IPR035906">
    <property type="entry name" value="MetI-like_sf"/>
</dbReference>
<evidence type="ECO:0000256" key="6">
    <source>
        <dbReference type="ARBA" id="ARBA00023136"/>
    </source>
</evidence>
<dbReference type="EMBL" id="ADLK01000029">
    <property type="protein sequence ID" value="KMW16481.1"/>
    <property type="molecule type" value="Genomic_DNA"/>
</dbReference>
<proteinExistence type="inferred from homology"/>
<keyword evidence="4 7" id="KW-0812">Transmembrane</keyword>
<organism evidence="9 10">
    <name type="scientific">[Clostridium] citroniae WAL-19142</name>
    <dbReference type="NCBI Taxonomy" id="742734"/>
    <lineage>
        <taxon>Bacteria</taxon>
        <taxon>Bacillati</taxon>
        <taxon>Bacillota</taxon>
        <taxon>Clostridia</taxon>
        <taxon>Lachnospirales</taxon>
        <taxon>Lachnospiraceae</taxon>
        <taxon>Enterocloster</taxon>
    </lineage>
</organism>
<evidence type="ECO:0000256" key="2">
    <source>
        <dbReference type="ARBA" id="ARBA00022448"/>
    </source>
</evidence>
<keyword evidence="2 7" id="KW-0813">Transport</keyword>
<evidence type="ECO:0000259" key="8">
    <source>
        <dbReference type="PROSITE" id="PS50928"/>
    </source>
</evidence>
<dbReference type="PANTHER" id="PTHR43744">
    <property type="entry name" value="ABC TRANSPORTER PERMEASE PROTEIN MG189-RELATED-RELATED"/>
    <property type="match status" value="1"/>
</dbReference>
<evidence type="ECO:0000256" key="7">
    <source>
        <dbReference type="RuleBase" id="RU363032"/>
    </source>
</evidence>
<dbReference type="CDD" id="cd06261">
    <property type="entry name" value="TM_PBP2"/>
    <property type="match status" value="1"/>
</dbReference>
<dbReference type="AlphaFoldDB" id="A0A0J9BWG5"/>
<reference evidence="9 10" key="1">
    <citation type="submission" date="2011-04" db="EMBL/GenBank/DDBJ databases">
        <title>The Genome Sequence of Clostridium citroniae WAL-19142.</title>
        <authorList>
            <consortium name="The Broad Institute Genome Sequencing Platform"/>
            <person name="Earl A."/>
            <person name="Ward D."/>
            <person name="Feldgarden M."/>
            <person name="Gevers D."/>
            <person name="Warren Y.A."/>
            <person name="Tyrrell K.L."/>
            <person name="Citron D.M."/>
            <person name="Goldstein E.J."/>
            <person name="Daigneault M."/>
            <person name="Allen-Vercoe E."/>
            <person name="Young S.K."/>
            <person name="Zeng Q."/>
            <person name="Gargeya S."/>
            <person name="Fitzgerald M."/>
            <person name="Haas B."/>
            <person name="Abouelleil A."/>
            <person name="Alvarado L."/>
            <person name="Arachchi H.M."/>
            <person name="Berlin A."/>
            <person name="Brown A."/>
            <person name="Chapman S.B."/>
            <person name="Chen Z."/>
            <person name="Dunbar C."/>
            <person name="Freedman E."/>
            <person name="Gearin G."/>
            <person name="Gellesch M."/>
            <person name="Goldberg J."/>
            <person name="Griggs A."/>
            <person name="Gujja S."/>
            <person name="Heilman E.R."/>
            <person name="Heiman D."/>
            <person name="Howarth C."/>
            <person name="Larson L."/>
            <person name="Lui A."/>
            <person name="MacDonald P.J."/>
            <person name="Mehta T."/>
            <person name="Montmayeur A."/>
            <person name="Murphy C."/>
            <person name="Neiman D."/>
            <person name="Pearson M."/>
            <person name="Priest M."/>
            <person name="Roberts A."/>
            <person name="Saif S."/>
            <person name="Shea T."/>
            <person name="Shenoy N."/>
            <person name="Sisk P."/>
            <person name="Stolte C."/>
            <person name="Sykes S."/>
            <person name="White J."/>
            <person name="Yandava C."/>
            <person name="Wortman J."/>
            <person name="Nusbaum C."/>
            <person name="Birren B."/>
        </authorList>
    </citation>
    <scope>NUCLEOTIDE SEQUENCE [LARGE SCALE GENOMIC DNA]</scope>
    <source>
        <strain evidence="9 10">WAL-19142</strain>
    </source>
</reference>
<evidence type="ECO:0000313" key="10">
    <source>
        <dbReference type="Proteomes" id="UP000037392"/>
    </source>
</evidence>
<dbReference type="PANTHER" id="PTHR43744:SF8">
    <property type="entry name" value="SN-GLYCEROL-3-PHOSPHATE TRANSPORT SYSTEM PERMEASE PROTEIN UGPE"/>
    <property type="match status" value="1"/>
</dbReference>